<dbReference type="InterPro" id="IPR047346">
    <property type="entry name" value="Rev1_UBM1/2"/>
</dbReference>
<evidence type="ECO:0000256" key="9">
    <source>
        <dbReference type="ARBA" id="ARBA00022842"/>
    </source>
</evidence>
<evidence type="ECO:0000256" key="8">
    <source>
        <dbReference type="ARBA" id="ARBA00022763"/>
    </source>
</evidence>
<evidence type="ECO:0000256" key="1">
    <source>
        <dbReference type="ARBA" id="ARBA00004123"/>
    </source>
</evidence>
<feature type="compositionally biased region" description="Polar residues" evidence="14">
    <location>
        <begin position="152"/>
        <end position="164"/>
    </location>
</feature>
<dbReference type="InterPro" id="IPR025527">
    <property type="entry name" value="HUWE1/Rev1_UBM"/>
</dbReference>
<organism evidence="17 18">
    <name type="scientific">Saccoglossus kowalevskii</name>
    <name type="common">Acorn worm</name>
    <dbReference type="NCBI Taxonomy" id="10224"/>
    <lineage>
        <taxon>Eukaryota</taxon>
        <taxon>Metazoa</taxon>
        <taxon>Hemichordata</taxon>
        <taxon>Enteropneusta</taxon>
        <taxon>Harrimaniidae</taxon>
        <taxon>Saccoglossus</taxon>
    </lineage>
</organism>
<dbReference type="RefSeq" id="XP_006819721.1">
    <property type="nucleotide sequence ID" value="XM_006819658.1"/>
</dbReference>
<comment type="similarity">
    <text evidence="2 13">Belongs to the DNA polymerase type-Y family.</text>
</comment>
<dbReference type="Pfam" id="PF00817">
    <property type="entry name" value="IMS"/>
    <property type="match status" value="2"/>
</dbReference>
<evidence type="ECO:0000256" key="10">
    <source>
        <dbReference type="ARBA" id="ARBA00023125"/>
    </source>
</evidence>
<keyword evidence="12 13" id="KW-0539">Nucleus</keyword>
<dbReference type="InterPro" id="IPR036420">
    <property type="entry name" value="BRCT_dom_sf"/>
</dbReference>
<accession>A0ABM0MI80</accession>
<dbReference type="Gene3D" id="1.20.58.1280">
    <property type="entry name" value="DNA repair protein Rev1, C-terminal domain"/>
    <property type="match status" value="1"/>
</dbReference>
<dbReference type="Gene3D" id="3.30.70.270">
    <property type="match status" value="2"/>
</dbReference>
<gene>
    <name evidence="18" type="primary">LOC100369629</name>
</gene>
<dbReference type="InterPro" id="IPR036775">
    <property type="entry name" value="DNA_pol_Y-fam_lit_finger_sf"/>
</dbReference>
<keyword evidence="4 13" id="KW-0237">DNA synthesis</keyword>
<dbReference type="Gene3D" id="3.40.50.10190">
    <property type="entry name" value="BRCT domain"/>
    <property type="match status" value="1"/>
</dbReference>
<dbReference type="PROSITE" id="PS50173">
    <property type="entry name" value="UMUC"/>
    <property type="match status" value="1"/>
</dbReference>
<dbReference type="PANTHER" id="PTHR45990">
    <property type="entry name" value="DNA REPAIR PROTEIN REV1"/>
    <property type="match status" value="1"/>
</dbReference>
<dbReference type="SUPFAM" id="SSF52113">
    <property type="entry name" value="BRCT domain"/>
    <property type="match status" value="1"/>
</dbReference>
<dbReference type="Pfam" id="PF14377">
    <property type="entry name" value="UBM"/>
    <property type="match status" value="2"/>
</dbReference>
<name>A0ABM0MI80_SACKO</name>
<evidence type="ECO:0000259" key="16">
    <source>
        <dbReference type="PROSITE" id="PS50173"/>
    </source>
</evidence>
<dbReference type="InterPro" id="IPR031991">
    <property type="entry name" value="Rev1_C"/>
</dbReference>
<dbReference type="Pfam" id="PF16589">
    <property type="entry name" value="BRCT_2"/>
    <property type="match status" value="1"/>
</dbReference>
<dbReference type="InterPro" id="IPR012112">
    <property type="entry name" value="REV1"/>
</dbReference>
<keyword evidence="11 13" id="KW-0234">DNA repair</keyword>
<dbReference type="CDD" id="cd19318">
    <property type="entry name" value="Rev1_UBM2"/>
    <property type="match status" value="2"/>
</dbReference>
<keyword evidence="9" id="KW-0460">Magnesium</keyword>
<feature type="compositionally biased region" description="Polar residues" evidence="14">
    <location>
        <begin position="208"/>
        <end position="220"/>
    </location>
</feature>
<dbReference type="InterPro" id="IPR017961">
    <property type="entry name" value="DNA_pol_Y-fam_little_finger"/>
</dbReference>
<dbReference type="CDD" id="cd01701">
    <property type="entry name" value="PolY_Rev1"/>
    <property type="match status" value="1"/>
</dbReference>
<evidence type="ECO:0000313" key="17">
    <source>
        <dbReference type="Proteomes" id="UP000694865"/>
    </source>
</evidence>
<keyword evidence="17" id="KW-1185">Reference proteome</keyword>
<dbReference type="Pfam" id="PF11799">
    <property type="entry name" value="IMS_C"/>
    <property type="match status" value="1"/>
</dbReference>
<dbReference type="InterPro" id="IPR038401">
    <property type="entry name" value="Rev1_C_sf"/>
</dbReference>
<dbReference type="Pfam" id="PF16727">
    <property type="entry name" value="REV1_C"/>
    <property type="match status" value="1"/>
</dbReference>
<dbReference type="Gene3D" id="1.10.150.20">
    <property type="entry name" value="5' to 3' exonuclease, C-terminal subdomain"/>
    <property type="match status" value="1"/>
</dbReference>
<dbReference type="InterPro" id="IPR043128">
    <property type="entry name" value="Rev_trsase/Diguanyl_cyclase"/>
</dbReference>
<dbReference type="PROSITE" id="PS50172">
    <property type="entry name" value="BRCT"/>
    <property type="match status" value="1"/>
</dbReference>
<feature type="region of interest" description="Disordered" evidence="14">
    <location>
        <begin position="793"/>
        <end position="814"/>
    </location>
</feature>
<reference evidence="18" key="1">
    <citation type="submission" date="2025-08" db="UniProtKB">
        <authorList>
            <consortium name="RefSeq"/>
        </authorList>
    </citation>
    <scope>IDENTIFICATION</scope>
    <source>
        <tissue evidence="18">Testes</tissue>
    </source>
</reference>
<dbReference type="Pfam" id="PF21999">
    <property type="entry name" value="IMS_HHH_1"/>
    <property type="match status" value="1"/>
</dbReference>
<dbReference type="GeneID" id="100369629"/>
<feature type="region of interest" description="Disordered" evidence="14">
    <location>
        <begin position="188"/>
        <end position="220"/>
    </location>
</feature>
<evidence type="ECO:0000313" key="18">
    <source>
        <dbReference type="RefSeq" id="XP_006819721.1"/>
    </source>
</evidence>
<keyword evidence="8 13" id="KW-0227">DNA damage</keyword>
<feature type="domain" description="BRCT" evidence="15">
    <location>
        <begin position="45"/>
        <end position="132"/>
    </location>
</feature>
<evidence type="ECO:0000256" key="6">
    <source>
        <dbReference type="ARBA" id="ARBA00022695"/>
    </source>
</evidence>
<dbReference type="SUPFAM" id="SSF56672">
    <property type="entry name" value="DNA/RNA polymerases"/>
    <property type="match status" value="1"/>
</dbReference>
<dbReference type="InterPro" id="IPR053848">
    <property type="entry name" value="IMS_HHH_1"/>
</dbReference>
<dbReference type="Gene3D" id="3.40.1170.60">
    <property type="match status" value="1"/>
</dbReference>
<keyword evidence="5 13" id="KW-0808">Transferase</keyword>
<evidence type="ECO:0000256" key="12">
    <source>
        <dbReference type="ARBA" id="ARBA00023242"/>
    </source>
</evidence>
<feature type="region of interest" description="Disordered" evidence="14">
    <location>
        <begin position="1075"/>
        <end position="1094"/>
    </location>
</feature>
<dbReference type="CDD" id="cd12145">
    <property type="entry name" value="Rev1_C"/>
    <property type="match status" value="1"/>
</dbReference>
<evidence type="ECO:0000259" key="15">
    <source>
        <dbReference type="PROSITE" id="PS50172"/>
    </source>
</evidence>
<proteinExistence type="inferred from homology"/>
<dbReference type="InterPro" id="IPR001357">
    <property type="entry name" value="BRCT_dom"/>
</dbReference>
<dbReference type="InterPro" id="IPR043502">
    <property type="entry name" value="DNA/RNA_pol_sf"/>
</dbReference>
<feature type="compositionally biased region" description="Basic residues" evidence="14">
    <location>
        <begin position="1028"/>
        <end position="1038"/>
    </location>
</feature>
<feature type="domain" description="UmuC" evidence="16">
    <location>
        <begin position="363"/>
        <end position="604"/>
    </location>
</feature>
<dbReference type="Gene3D" id="3.30.1490.100">
    <property type="entry name" value="DNA polymerase, Y-family, little finger domain"/>
    <property type="match status" value="1"/>
</dbReference>
<feature type="compositionally biased region" description="Polar residues" evidence="14">
    <location>
        <begin position="1046"/>
        <end position="1056"/>
    </location>
</feature>
<evidence type="ECO:0000256" key="5">
    <source>
        <dbReference type="ARBA" id="ARBA00022679"/>
    </source>
</evidence>
<dbReference type="Gene3D" id="6.10.250.1490">
    <property type="match status" value="1"/>
</dbReference>
<dbReference type="EC" id="2.7.7.-" evidence="13"/>
<dbReference type="SMART" id="SM00292">
    <property type="entry name" value="BRCT"/>
    <property type="match status" value="1"/>
</dbReference>
<feature type="region of interest" description="Disordered" evidence="14">
    <location>
        <begin position="1003"/>
        <end position="1065"/>
    </location>
</feature>
<protein>
    <recommendedName>
        <fullName evidence="3 13">DNA repair protein REV1</fullName>
        <ecNumber evidence="13">2.7.7.-</ecNumber>
    </recommendedName>
</protein>
<evidence type="ECO:0000256" key="11">
    <source>
        <dbReference type="ARBA" id="ARBA00023204"/>
    </source>
</evidence>
<dbReference type="PIRSF" id="PIRSF036573">
    <property type="entry name" value="REV1"/>
    <property type="match status" value="1"/>
</dbReference>
<evidence type="ECO:0000256" key="2">
    <source>
        <dbReference type="ARBA" id="ARBA00010945"/>
    </source>
</evidence>
<keyword evidence="7" id="KW-0479">Metal-binding</keyword>
<comment type="function">
    <text evidence="13">Deoxycytidyl transferase involved in DNA repair. Transfers a dCMP residue from dCTP to the 3'-end of a DNA primer in a template-dependent reaction. May assist in the first step in the bypass of abasic lesions by the insertion of a nucleotide opposite the lesion. Required for normal induction of mutations by physical and chemical agents.</text>
</comment>
<dbReference type="SUPFAM" id="SSF100879">
    <property type="entry name" value="Lesion bypass DNA polymerase (Y-family), little finger domain"/>
    <property type="match status" value="1"/>
</dbReference>
<evidence type="ECO:0000256" key="7">
    <source>
        <dbReference type="ARBA" id="ARBA00022723"/>
    </source>
</evidence>
<dbReference type="Proteomes" id="UP000694865">
    <property type="component" value="Unplaced"/>
</dbReference>
<evidence type="ECO:0000256" key="3">
    <source>
        <dbReference type="ARBA" id="ARBA00020399"/>
    </source>
</evidence>
<dbReference type="Gene3D" id="6.10.250.1630">
    <property type="match status" value="2"/>
</dbReference>
<keyword evidence="6 13" id="KW-0548">Nucleotidyltransferase</keyword>
<evidence type="ECO:0000256" key="4">
    <source>
        <dbReference type="ARBA" id="ARBA00022634"/>
    </source>
</evidence>
<feature type="region of interest" description="Disordered" evidence="14">
    <location>
        <begin position="141"/>
        <end position="174"/>
    </location>
</feature>
<dbReference type="InterPro" id="IPR001126">
    <property type="entry name" value="UmuC"/>
</dbReference>
<keyword evidence="10 13" id="KW-0238">DNA-binding</keyword>
<dbReference type="PANTHER" id="PTHR45990:SF1">
    <property type="entry name" value="DNA REPAIR PROTEIN REV1"/>
    <property type="match status" value="1"/>
</dbReference>
<feature type="region of interest" description="Disordered" evidence="14">
    <location>
        <begin position="266"/>
        <end position="287"/>
    </location>
</feature>
<evidence type="ECO:0000256" key="14">
    <source>
        <dbReference type="SAM" id="MobiDB-lite"/>
    </source>
</evidence>
<sequence length="1225" mass="136093">MSRRGRRKFGDGGWSEEGGYMAAKKRKLDEQFGEDVPRQIQRQGSSSKIFEGVTIYVNGYTVPSSDELKRLMMLHGGRHTFYYRKTTVTHIIATTLPHSKILDIKDKKVMKADWILDSIKAGKLLSCPPYMLYTKQSKSQPGIRFTKVDPPSANQATSSASIASEDSENRDDPANQKSEFLQMEIESSELTTQDPESGKLANHESDSSDLTNQEPESSDFTNMEIENYELRNLEISSPVKVSSQSVTSVCVNQDNSVMSFDENEVMTDTNMNDGDCRKKSKESPQSAQLMGKNIDQRLPAKAGDPNFVSEFYTNSRLHHIATWGAEFKDLVKKLQTEGDAVFSGREKLKKLYASSRSDDKRVIMHIDMDCFFVSVGLLSRPELKGTPVAVTHSKGKGTQLTNRPGADPEFEKAYYENRHKQKVVKGKTAAPCLTDSSVVHSTSISELDSTKTFTSMAEIASCSYEARKAGIKNGMFMGQAKKLCPDLQAIPYDFEKYKEVSQILYKTVASYTHDIEAVSCDEMFVDISDIINGIKVTPLQVATAIREELYRETGCNASAGIAPNILLARMATRIAKPNGQFYLQADTAAEFIKTQLLKGLPGVGSSLNHRLETMGLTTCGELQDKPLRMLQQEFGPKTGQSLYNYCRGIDERPITADKERKSVSAEINYGIRFTQDSEAQDFLTELSTEVQKRLKNIKMRGKTITLKLKARKSSAPLESAKFMGHGVCDNIAKSSTLMTPTDDVKIITKECVMLLRQMKIHAADMRGMGIQINKLSSAASASSGMSVLDYMKNQPKPSTSKINGASDRSKVNDKNDEVFVTPVKQCGKKGIRDMFQNGATAKAETVGSVAMPTSDGDLFLPSPSQVDPSVLAALPSDIRQQIEKGYAARNQSIPTKKRHQNNLEVASSKWDISVLQALPADVVKDLLLSELGEKQQTYSGGNMLQTTKQIQNENMQMLKDVLEAGPSRVEKQPTHDVVPSFSQIDPSFLEALPPELRNELKNTYKGKNSKMATKLQDKIKCSPVKLSSPKKGKSKKTSPGRGAKGSSRSIKSSPQKQKIDWRNKQRNIQNMLIGSSSNMVDPDHPGNPDSPALVLDDVQRKSDENCLGEEEEKDKEEVMQGVEKVKPNLCGRVDLSDVKTLVKEWIESCPAPELEDVGQFVQYINDLVDDKNLETVDLLLKYLKRHVMKTGRSEWKDGYNLIVIQTQDLIKSIYGSQLKIESDLT</sequence>
<dbReference type="CDD" id="cd17719">
    <property type="entry name" value="BRCT_Rev1"/>
    <property type="match status" value="1"/>
</dbReference>
<evidence type="ECO:0000256" key="13">
    <source>
        <dbReference type="PIRNR" id="PIRNR036573"/>
    </source>
</evidence>
<comment type="subcellular location">
    <subcellularLocation>
        <location evidence="1 13">Nucleus</location>
    </subcellularLocation>
</comment>